<dbReference type="Proteomes" id="UP001470230">
    <property type="component" value="Unassembled WGS sequence"/>
</dbReference>
<sequence length="212" mass="24076">MKKKSKQPHLAAANQPFTPMSHKNQNVVSTPFHPLQLNDLATPKINKSNSNLEKAILNEKIDKSPREIENIQPQHQNQLQVEPQSQSSEFKELKQALLSCIRVVERMEKNKKTYKSASTQCQLTSLKPAINTKPSQKKVPSGMENNYNNQYEMEKQKMKLARKPSADNFSRKDSSLSNSAGDSDLQDQINSMSIMLKKLQARIDLIDKSSQK</sequence>
<reference evidence="2 3" key="1">
    <citation type="submission" date="2024-04" db="EMBL/GenBank/DDBJ databases">
        <title>Tritrichomonas musculus Genome.</title>
        <authorList>
            <person name="Alves-Ferreira E."/>
            <person name="Grigg M."/>
            <person name="Lorenzi H."/>
            <person name="Galac M."/>
        </authorList>
    </citation>
    <scope>NUCLEOTIDE SEQUENCE [LARGE SCALE GENOMIC DNA]</scope>
    <source>
        <strain evidence="2 3">EAF2021</strain>
    </source>
</reference>
<evidence type="ECO:0000313" key="2">
    <source>
        <dbReference type="EMBL" id="KAK8881159.1"/>
    </source>
</evidence>
<protein>
    <submittedName>
        <fullName evidence="2">Uncharacterized protein</fullName>
    </submittedName>
</protein>
<comment type="caution">
    <text evidence="2">The sequence shown here is derived from an EMBL/GenBank/DDBJ whole genome shotgun (WGS) entry which is preliminary data.</text>
</comment>
<evidence type="ECO:0000256" key="1">
    <source>
        <dbReference type="SAM" id="MobiDB-lite"/>
    </source>
</evidence>
<feature type="compositionally biased region" description="Polar residues" evidence="1">
    <location>
        <begin position="15"/>
        <end position="29"/>
    </location>
</feature>
<gene>
    <name evidence="2" type="ORF">M9Y10_003889</name>
</gene>
<keyword evidence="3" id="KW-1185">Reference proteome</keyword>
<evidence type="ECO:0000313" key="3">
    <source>
        <dbReference type="Proteomes" id="UP001470230"/>
    </source>
</evidence>
<feature type="compositionally biased region" description="Polar residues" evidence="1">
    <location>
        <begin position="175"/>
        <end position="185"/>
    </location>
</feature>
<feature type="region of interest" description="Disordered" evidence="1">
    <location>
        <begin position="158"/>
        <end position="185"/>
    </location>
</feature>
<accession>A0ABR2JQJ3</accession>
<feature type="region of interest" description="Disordered" evidence="1">
    <location>
        <begin position="1"/>
        <end position="34"/>
    </location>
</feature>
<dbReference type="EMBL" id="JAPFFF010000010">
    <property type="protein sequence ID" value="KAK8881159.1"/>
    <property type="molecule type" value="Genomic_DNA"/>
</dbReference>
<name>A0ABR2JQJ3_9EUKA</name>
<organism evidence="2 3">
    <name type="scientific">Tritrichomonas musculus</name>
    <dbReference type="NCBI Taxonomy" id="1915356"/>
    <lineage>
        <taxon>Eukaryota</taxon>
        <taxon>Metamonada</taxon>
        <taxon>Parabasalia</taxon>
        <taxon>Tritrichomonadida</taxon>
        <taxon>Tritrichomonadidae</taxon>
        <taxon>Tritrichomonas</taxon>
    </lineage>
</organism>
<proteinExistence type="predicted"/>